<feature type="domain" description="SSD" evidence="9">
    <location>
        <begin position="277"/>
        <end position="439"/>
    </location>
</feature>
<feature type="transmembrane region" description="Helical" evidence="8">
    <location>
        <begin position="386"/>
        <end position="406"/>
    </location>
</feature>
<dbReference type="InterPro" id="IPR000731">
    <property type="entry name" value="SSD"/>
</dbReference>
<dbReference type="GO" id="GO:0030659">
    <property type="term" value="C:cytoplasmic vesicle membrane"/>
    <property type="evidence" value="ECO:0007669"/>
    <property type="project" value="TreeGrafter"/>
</dbReference>
<reference evidence="11" key="1">
    <citation type="submission" date="2019-12" db="UniProtKB">
        <authorList>
            <consortium name="WormBaseParasite"/>
        </authorList>
    </citation>
    <scope>IDENTIFICATION</scope>
</reference>
<dbReference type="PROSITE" id="PS50156">
    <property type="entry name" value="SSD"/>
    <property type="match status" value="1"/>
</dbReference>
<feature type="transmembrane region" description="Helical" evidence="8">
    <location>
        <begin position="312"/>
        <end position="335"/>
    </location>
</feature>
<dbReference type="GO" id="GO:0005886">
    <property type="term" value="C:plasma membrane"/>
    <property type="evidence" value="ECO:0007669"/>
    <property type="project" value="UniProtKB-SubCell"/>
</dbReference>
<feature type="transmembrane region" description="Helical" evidence="8">
    <location>
        <begin position="900"/>
        <end position="922"/>
    </location>
</feature>
<name>A0A5S6QJY8_TRIMR</name>
<feature type="transmembrane region" description="Helical" evidence="8">
    <location>
        <begin position="867"/>
        <end position="888"/>
    </location>
</feature>
<feature type="transmembrane region" description="Helical" evidence="8">
    <location>
        <begin position="36"/>
        <end position="54"/>
    </location>
</feature>
<sequence length="1010" mass="113044">MEKKCKSSCHFRFDCLERALSRVYRLYSTLVSRHPWPFIVIPVFLTLILSVGLFQRNVITDAVYLYTPLDGISKYEQQVFEETWPLTDGTFQPGRTLLLKRQSQLIVSAKDKGNVLRPIISKAVLRLNDFVMNDIYIVDNEVRYNYMDLCLKANRFCYNNPQIAIVSQMFAEPAPFGNLSYPTAAFANTRIYLGLTLGGVSVDPTAGQITSAKAWFLIYQLRFQNETDDHLAELWESKLEQVLKAYNDGLLRVSFLHSHTLDKELSKNGDYLTPKMSTMFIALTIFATFCTITFVWEKGRLPAIDWTRSTPLLAVAGVIGAGMGVVSAMGLLSLAGVPFCEVIGVMPFLVISVRLDNTFLMISSLFHTRRTAPVVERIAEAISDAAVSITITVLTDILSFGVGYFTSFPAVQLFCVYTCVAMMTTFVYQLTFLLGLLVLHARNEAEGCHVLVPCLKTISFKEAENHNVFVRLFCIGSTKCEAISISHGGNQDSLKCPEGIGQPTGNGHCHKGELDEPTATFKADSQEGTWISRFFRNHFAPFLMKPWTKFGVVILYMFYLASSVYGCLGLREGLEPVNLLVSDSYAISFYRDLGEYFWQIGVQVQVTFNKPGNLSDAMNRRHIYEVVRKFSNSPHGMGEGGLEFWLHEFELFLPRYNGLQVDELDESRFYENLQAFLSFTEFSRFSADVILEYGPEESTDHNGNTVRGNSVVKGVSAFRLMVGIKNFANAIDQTEATTVFRATAARYPEYNISTFHYMWPFVDQYMQILPNVLQEVYSGMACMILIALLLIPQPLCSVWVTLMIASIDLGVVGYMTLWNLPMDCISMITLIMSIGFSVDFSAHIAYAYTVSEDENPVDRIRFALGSLAWPILQGGLATVLGVLVLASVDSYMVSAFFKTVLLVIIVGVSHGIIFLPVLLSVADLRALRTMYCQTATLAKSALKSSSRTKASNRSSLPGCSCPTHQALNRSIFSKFKIRRKQCQIRSKSYQDVQQIGKPTVFSIGSSSNIH</sequence>
<dbReference type="PANTHER" id="PTHR10796:SF92">
    <property type="entry name" value="PATCHED-RELATED, ISOFORM A"/>
    <property type="match status" value="1"/>
</dbReference>
<evidence type="ECO:0000256" key="4">
    <source>
        <dbReference type="ARBA" id="ARBA00022692"/>
    </source>
</evidence>
<keyword evidence="3" id="KW-1003">Cell membrane</keyword>
<comment type="subcellular location">
    <subcellularLocation>
        <location evidence="1">Cell membrane</location>
        <topology evidence="1">Multi-pass membrane protein</topology>
    </subcellularLocation>
</comment>
<proteinExistence type="inferred from homology"/>
<feature type="transmembrane region" description="Helical" evidence="8">
    <location>
        <begin position="824"/>
        <end position="847"/>
    </location>
</feature>
<evidence type="ECO:0000259" key="9">
    <source>
        <dbReference type="PROSITE" id="PS50156"/>
    </source>
</evidence>
<dbReference type="GO" id="GO:0018996">
    <property type="term" value="P:molting cycle, collagen and cuticulin-based cuticle"/>
    <property type="evidence" value="ECO:0007669"/>
    <property type="project" value="TreeGrafter"/>
</dbReference>
<evidence type="ECO:0000256" key="6">
    <source>
        <dbReference type="ARBA" id="ARBA00023136"/>
    </source>
</evidence>
<evidence type="ECO:0000256" key="5">
    <source>
        <dbReference type="ARBA" id="ARBA00022989"/>
    </source>
</evidence>
<dbReference type="AlphaFoldDB" id="A0A5S6QJY8"/>
<feature type="transmembrane region" description="Helical" evidence="8">
    <location>
        <begin position="413"/>
        <end position="439"/>
    </location>
</feature>
<dbReference type="GO" id="GO:0006897">
    <property type="term" value="P:endocytosis"/>
    <property type="evidence" value="ECO:0007669"/>
    <property type="project" value="TreeGrafter"/>
</dbReference>
<keyword evidence="4 8" id="KW-0812">Transmembrane</keyword>
<protein>
    <submittedName>
        <fullName evidence="11">SSD domain-containing protein</fullName>
    </submittedName>
</protein>
<evidence type="ECO:0000256" key="2">
    <source>
        <dbReference type="ARBA" id="ARBA00005585"/>
    </source>
</evidence>
<dbReference type="SUPFAM" id="SSF82866">
    <property type="entry name" value="Multidrug efflux transporter AcrB transmembrane domain"/>
    <property type="match status" value="2"/>
</dbReference>
<dbReference type="InterPro" id="IPR051697">
    <property type="entry name" value="Patched_domain-protein"/>
</dbReference>
<evidence type="ECO:0000256" key="8">
    <source>
        <dbReference type="SAM" id="Phobius"/>
    </source>
</evidence>
<dbReference type="FunFam" id="1.20.1640.10:FF:000013">
    <property type="entry name" value="PaTched Related family"/>
    <property type="match status" value="1"/>
</dbReference>
<feature type="transmembrane region" description="Helical" evidence="8">
    <location>
        <begin position="798"/>
        <end position="817"/>
    </location>
</feature>
<feature type="transmembrane region" description="Helical" evidence="8">
    <location>
        <begin position="776"/>
        <end position="792"/>
    </location>
</feature>
<dbReference type="Proteomes" id="UP000046395">
    <property type="component" value="Unassembled WGS sequence"/>
</dbReference>
<evidence type="ECO:0000313" key="11">
    <source>
        <dbReference type="WBParaSite" id="TMUE_2000007197.1"/>
    </source>
</evidence>
<keyword evidence="7" id="KW-0325">Glycoprotein</keyword>
<keyword evidence="6 8" id="KW-0472">Membrane</keyword>
<dbReference type="Pfam" id="PF02460">
    <property type="entry name" value="Patched"/>
    <property type="match status" value="1"/>
</dbReference>
<keyword evidence="5 8" id="KW-1133">Transmembrane helix</keyword>
<dbReference type="WBParaSite" id="TMUE_2000007197.1">
    <property type="protein sequence ID" value="TMUE_2000007197.1"/>
    <property type="gene ID" value="WBGene00287053"/>
</dbReference>
<evidence type="ECO:0000256" key="7">
    <source>
        <dbReference type="ARBA" id="ARBA00023180"/>
    </source>
</evidence>
<organism evidence="10 11">
    <name type="scientific">Trichuris muris</name>
    <name type="common">Mouse whipworm</name>
    <dbReference type="NCBI Taxonomy" id="70415"/>
    <lineage>
        <taxon>Eukaryota</taxon>
        <taxon>Metazoa</taxon>
        <taxon>Ecdysozoa</taxon>
        <taxon>Nematoda</taxon>
        <taxon>Enoplea</taxon>
        <taxon>Dorylaimia</taxon>
        <taxon>Trichinellida</taxon>
        <taxon>Trichuridae</taxon>
        <taxon>Trichuris</taxon>
    </lineage>
</organism>
<dbReference type="PANTHER" id="PTHR10796">
    <property type="entry name" value="PATCHED-RELATED"/>
    <property type="match status" value="1"/>
</dbReference>
<comment type="similarity">
    <text evidence="2">Belongs to the patched family.</text>
</comment>
<evidence type="ECO:0000256" key="1">
    <source>
        <dbReference type="ARBA" id="ARBA00004651"/>
    </source>
</evidence>
<evidence type="ECO:0000256" key="3">
    <source>
        <dbReference type="ARBA" id="ARBA00022475"/>
    </source>
</evidence>
<dbReference type="Gene3D" id="1.20.1640.10">
    <property type="entry name" value="Multidrug efflux transporter AcrB transmembrane domain"/>
    <property type="match status" value="2"/>
</dbReference>
<feature type="transmembrane region" description="Helical" evidence="8">
    <location>
        <begin position="276"/>
        <end position="296"/>
    </location>
</feature>
<evidence type="ECO:0000313" key="10">
    <source>
        <dbReference type="Proteomes" id="UP000046395"/>
    </source>
</evidence>
<keyword evidence="10" id="KW-1185">Reference proteome</keyword>
<accession>A0A5S6QJY8</accession>
<dbReference type="InterPro" id="IPR003392">
    <property type="entry name" value="PTHD_SSD"/>
</dbReference>